<accession>A0ABW7A1A0</accession>
<dbReference type="Proteomes" id="UP001604002">
    <property type="component" value="Unassembled WGS sequence"/>
</dbReference>
<comment type="caution">
    <text evidence="1">The sequence shown here is derived from an EMBL/GenBank/DDBJ whole genome shotgun (WGS) entry which is preliminary data.</text>
</comment>
<name>A0ABW7A1A0_9HYPH</name>
<reference evidence="1 2" key="1">
    <citation type="submission" date="2024-02" db="EMBL/GenBank/DDBJ databases">
        <title>Expansion and revision of Xanthobacter and proposal of Roseixanthobacter gen. nov.</title>
        <authorList>
            <person name="Soltysiak M.P.M."/>
            <person name="Jalihal A."/>
            <person name="Ory A."/>
            <person name="Chrisophersen C."/>
            <person name="Lee A.D."/>
            <person name="Boulton J."/>
            <person name="Springer M."/>
        </authorList>
    </citation>
    <scope>NUCLEOTIDE SEQUENCE [LARGE SCALE GENOMIC DNA]</scope>
    <source>
        <strain evidence="1 2">23A</strain>
    </source>
</reference>
<evidence type="ECO:0000313" key="2">
    <source>
        <dbReference type="Proteomes" id="UP001604002"/>
    </source>
</evidence>
<organism evidence="1 2">
    <name type="scientific">Xanthobacter oligotrophicus</name>
    <dbReference type="NCBI Taxonomy" id="2607286"/>
    <lineage>
        <taxon>Bacteria</taxon>
        <taxon>Pseudomonadati</taxon>
        <taxon>Pseudomonadota</taxon>
        <taxon>Alphaproteobacteria</taxon>
        <taxon>Hyphomicrobiales</taxon>
        <taxon>Xanthobacteraceae</taxon>
        <taxon>Xanthobacter</taxon>
    </lineage>
</organism>
<evidence type="ECO:0000313" key="1">
    <source>
        <dbReference type="EMBL" id="MFG1374794.1"/>
    </source>
</evidence>
<sequence>MRDLCRAIGEILLDHRDPIGVAGEAAARDEYESYVPVVTGLVAAGASVDVLAARLLRIEQVDMGLRGDAARAQVVAAKLYRLAAR</sequence>
<protein>
    <submittedName>
        <fullName evidence="1">Uncharacterized protein</fullName>
    </submittedName>
</protein>
<dbReference type="EMBL" id="JBAFVH010000016">
    <property type="protein sequence ID" value="MFG1374794.1"/>
    <property type="molecule type" value="Genomic_DNA"/>
</dbReference>
<keyword evidence="2" id="KW-1185">Reference proteome</keyword>
<dbReference type="RefSeq" id="WP_393994376.1">
    <property type="nucleotide sequence ID" value="NZ_JBAFVH010000016.1"/>
</dbReference>
<proteinExistence type="predicted"/>
<gene>
    <name evidence="1" type="ORF">V5F32_21660</name>
</gene>